<evidence type="ECO:0000256" key="1">
    <source>
        <dbReference type="SAM" id="MobiDB-lite"/>
    </source>
</evidence>
<evidence type="ECO:0000259" key="2">
    <source>
        <dbReference type="Pfam" id="PF18803"/>
    </source>
</evidence>
<evidence type="ECO:0000313" key="3">
    <source>
        <dbReference type="EMBL" id="OJT06797.1"/>
    </source>
</evidence>
<name>A0A1M2VGV0_TRAPU</name>
<dbReference type="PANTHER" id="PTHR33096:SF1">
    <property type="entry name" value="CXC1-LIKE CYSTEINE CLUSTER ASSOCIATED WITH KDZ TRANSPOSASES DOMAIN-CONTAINING PROTEIN"/>
    <property type="match status" value="1"/>
</dbReference>
<reference evidence="3 4" key="1">
    <citation type="submission" date="2016-10" db="EMBL/GenBank/DDBJ databases">
        <title>Genome sequence of the basidiomycete white-rot fungus Trametes pubescens.</title>
        <authorList>
            <person name="Makela M.R."/>
            <person name="Granchi Z."/>
            <person name="Peng M."/>
            <person name="De Vries R.P."/>
            <person name="Grigoriev I."/>
            <person name="Riley R."/>
            <person name="Hilden K."/>
        </authorList>
    </citation>
    <scope>NUCLEOTIDE SEQUENCE [LARGE SCALE GENOMIC DNA]</scope>
    <source>
        <strain evidence="3 4">FBCC735</strain>
    </source>
</reference>
<dbReference type="PANTHER" id="PTHR33096">
    <property type="entry name" value="CXC2 DOMAIN-CONTAINING PROTEIN"/>
    <property type="match status" value="1"/>
</dbReference>
<dbReference type="AlphaFoldDB" id="A0A1M2VGV0"/>
<evidence type="ECO:0000313" key="4">
    <source>
        <dbReference type="Proteomes" id="UP000184267"/>
    </source>
</evidence>
<dbReference type="EMBL" id="MNAD01001256">
    <property type="protein sequence ID" value="OJT06797.1"/>
    <property type="molecule type" value="Genomic_DNA"/>
</dbReference>
<sequence>MAPSWIAKISAFMKRRRSKRATHSVFSNDEDANTEQDTLLAPAPSETHRHVDWPHGTQRTSTQAAYFDVHSSPKRRKRSSSLPSAVSISTSSSDTSHSHPADPTDLEYLMSRIEPLDDDDVPRDRTAGDRPLIMWLEETDEYLKELLRREGRGDFSTTPCPCGSETSHAQYRCEDCYGDRLYCEHCAASYHRKHPLHRVRRWTGLYFERVSLKTLGVRIQLGHEPGETCRAPKSASGDDFVVLDVLGIHEVGLDFCGCHQAIPHHKQLLRYGWFPATSVNPKTAATFRLLEVFHTLSNQSKVSGREYYCALSQRTENTGTNPPKDRYRAFMMCIREWRHLKMMKRAGRGNVEGGIGAAEQGSCVVECPACPQPGKNLPKDFATEPPQRSWLYRLYLTIDANFRLKRKKVSSDAVDPSLNKGRAYRVEETAYKSHLAKFDDQPADPTDTCNNHDAVKLATNKKGAGLAATGVATVDCARHGMKRPCSTGDLQKGERYVNIDYLVNSSLRQNAPREIVASYDIACQYHRRFPARFTSYGFDASQHSITWCIPKFHINAHKDECRANYNWHFLPYSARLDGEGVERAWAKSNPASASTKEMGPGSRCDFLDDVFSHHNWVKVTGLAVSFLKKIKKAVPERGTQILAFQDYSRALPAETTERWRAAAEDWERDSKRPNPFSLKRPVITQAAMKLRITEADAKELQEGTTAALHEKLSAAGVVMAGLEIEDHQRRLRVDYEALSAHATDIHRARMQERQNQLRRKIDAWADIQQLYMPGITAHRERFMSQSDPAAMSHNIPLLLPSAASGFLPIPSNMLEHEWNLRHAQAHEALSDLRGHLEVRSHLYKTKDRFVGGQRANTRARDVISTLEAKINMDAERYRVAYHAMYVLSAPLAKADWQGGLCLLTNADIRHATETEGAESEGRGKISWIWYAGTPASSAGEIRAWQDNLQESLRVEWCKARARARRWGEEVELLQEEMRRVIQYHDWAARQWVERVDHDTSEAPDYRDGANAYAYRQAAIRVSMRDFCQRSWQDVGAWVDLGDASLEDTL</sequence>
<dbReference type="CDD" id="cd19757">
    <property type="entry name" value="Bbox1"/>
    <property type="match status" value="1"/>
</dbReference>
<gene>
    <name evidence="3" type="ORF">TRAPUB_2348</name>
</gene>
<dbReference type="InterPro" id="IPR040521">
    <property type="entry name" value="KDZ"/>
</dbReference>
<feature type="region of interest" description="Disordered" evidence="1">
    <location>
        <begin position="16"/>
        <end position="104"/>
    </location>
</feature>
<feature type="compositionally biased region" description="Low complexity" evidence="1">
    <location>
        <begin position="80"/>
        <end position="95"/>
    </location>
</feature>
<organism evidence="3 4">
    <name type="scientific">Trametes pubescens</name>
    <name type="common">White-rot fungus</name>
    <dbReference type="NCBI Taxonomy" id="154538"/>
    <lineage>
        <taxon>Eukaryota</taxon>
        <taxon>Fungi</taxon>
        <taxon>Dikarya</taxon>
        <taxon>Basidiomycota</taxon>
        <taxon>Agaricomycotina</taxon>
        <taxon>Agaricomycetes</taxon>
        <taxon>Polyporales</taxon>
        <taxon>Polyporaceae</taxon>
        <taxon>Trametes</taxon>
    </lineage>
</organism>
<dbReference type="Proteomes" id="UP000184267">
    <property type="component" value="Unassembled WGS sequence"/>
</dbReference>
<feature type="domain" description="CxC2-like cysteine cluster KDZ transposase-associated" evidence="2">
    <location>
        <begin position="212"/>
        <end position="319"/>
    </location>
</feature>
<keyword evidence="4" id="KW-1185">Reference proteome</keyword>
<dbReference type="Pfam" id="PF18758">
    <property type="entry name" value="KDZ"/>
    <property type="match status" value="1"/>
</dbReference>
<comment type="caution">
    <text evidence="3">The sequence shown here is derived from an EMBL/GenBank/DDBJ whole genome shotgun (WGS) entry which is preliminary data.</text>
</comment>
<dbReference type="OrthoDB" id="2793259at2759"/>
<proteinExistence type="predicted"/>
<dbReference type="OMA" id="WCKSHAR"/>
<dbReference type="Pfam" id="PF18803">
    <property type="entry name" value="CxC2"/>
    <property type="match status" value="1"/>
</dbReference>
<dbReference type="STRING" id="154538.A0A1M2VGV0"/>
<protein>
    <recommendedName>
        <fullName evidence="2">CxC2-like cysteine cluster KDZ transposase-associated domain-containing protein</fullName>
    </recommendedName>
</protein>
<accession>A0A1M2VGV0</accession>
<dbReference type="InterPro" id="IPR041457">
    <property type="entry name" value="CxC2_KDZ-assoc"/>
</dbReference>